<protein>
    <submittedName>
        <fullName evidence="1">Uncharacterized protein</fullName>
    </submittedName>
</protein>
<organism evidence="1">
    <name type="scientific">Rhizophora mucronata</name>
    <name type="common">Asiatic mangrove</name>
    <dbReference type="NCBI Taxonomy" id="61149"/>
    <lineage>
        <taxon>Eukaryota</taxon>
        <taxon>Viridiplantae</taxon>
        <taxon>Streptophyta</taxon>
        <taxon>Embryophyta</taxon>
        <taxon>Tracheophyta</taxon>
        <taxon>Spermatophyta</taxon>
        <taxon>Magnoliopsida</taxon>
        <taxon>eudicotyledons</taxon>
        <taxon>Gunneridae</taxon>
        <taxon>Pentapetalae</taxon>
        <taxon>rosids</taxon>
        <taxon>fabids</taxon>
        <taxon>Malpighiales</taxon>
        <taxon>Rhizophoraceae</taxon>
        <taxon>Rhizophora</taxon>
    </lineage>
</organism>
<dbReference type="AlphaFoldDB" id="A0A2P2MU97"/>
<evidence type="ECO:0000313" key="1">
    <source>
        <dbReference type="EMBL" id="MBX33799.1"/>
    </source>
</evidence>
<name>A0A2P2MU97_RHIMU</name>
<reference evidence="1" key="1">
    <citation type="submission" date="2018-02" db="EMBL/GenBank/DDBJ databases">
        <title>Rhizophora mucronata_Transcriptome.</title>
        <authorList>
            <person name="Meera S.P."/>
            <person name="Sreeshan A."/>
            <person name="Augustine A."/>
        </authorList>
    </citation>
    <scope>NUCLEOTIDE SEQUENCE</scope>
    <source>
        <tissue evidence="1">Leaf</tissue>
    </source>
</reference>
<dbReference type="EMBL" id="GGEC01053315">
    <property type="protein sequence ID" value="MBX33799.1"/>
    <property type="molecule type" value="Transcribed_RNA"/>
</dbReference>
<accession>A0A2P2MU97</accession>
<sequence>MLNKSKATKTPLPQLISNRSYDFSLFFWIERYIYLTANIIDYYLALSKGGHTSI</sequence>
<proteinExistence type="predicted"/>